<dbReference type="GO" id="GO:0090575">
    <property type="term" value="C:RNA polymerase II transcription regulator complex"/>
    <property type="evidence" value="ECO:0007669"/>
    <property type="project" value="TreeGrafter"/>
</dbReference>
<dbReference type="GO" id="GO:0046983">
    <property type="term" value="F:protein dimerization activity"/>
    <property type="evidence" value="ECO:0007669"/>
    <property type="project" value="InterPro"/>
</dbReference>
<dbReference type="Gene3D" id="4.10.280.10">
    <property type="entry name" value="Helix-loop-helix DNA-binding domain"/>
    <property type="match status" value="1"/>
</dbReference>
<dbReference type="PANTHER" id="PTHR13935">
    <property type="entry name" value="ACHAETE-SCUTE TRANSCRIPTION FACTOR-RELATED"/>
    <property type="match status" value="1"/>
</dbReference>
<feature type="compositionally biased region" description="Basic and acidic residues" evidence="5">
    <location>
        <begin position="70"/>
        <end position="81"/>
    </location>
</feature>
<keyword evidence="8" id="KW-1185">Reference proteome</keyword>
<reference evidence="7 8" key="1">
    <citation type="journal article" date="2020" name="IScience">
        <title>Genome Sequencing of the Endangered Kingdonia uniflora (Circaeasteraceae, Ranunculales) Reveals Potential Mechanisms of Evolutionary Specialization.</title>
        <authorList>
            <person name="Sun Y."/>
            <person name="Deng T."/>
            <person name="Zhang A."/>
            <person name="Moore M.J."/>
            <person name="Landis J.B."/>
            <person name="Lin N."/>
            <person name="Zhang H."/>
            <person name="Zhang X."/>
            <person name="Huang J."/>
            <person name="Zhang X."/>
            <person name="Sun H."/>
            <person name="Wang H."/>
        </authorList>
    </citation>
    <scope>NUCLEOTIDE SEQUENCE [LARGE SCALE GENOMIC DNA]</scope>
    <source>
        <strain evidence="7">TB1705</strain>
        <tissue evidence="7">Leaf</tissue>
    </source>
</reference>
<dbReference type="SMART" id="SM00353">
    <property type="entry name" value="HLH"/>
    <property type="match status" value="1"/>
</dbReference>
<keyword evidence="3" id="KW-0804">Transcription</keyword>
<dbReference type="GO" id="GO:0000977">
    <property type="term" value="F:RNA polymerase II transcription regulatory region sequence-specific DNA binding"/>
    <property type="evidence" value="ECO:0007669"/>
    <property type="project" value="TreeGrafter"/>
</dbReference>
<dbReference type="Pfam" id="PF00010">
    <property type="entry name" value="HLH"/>
    <property type="match status" value="1"/>
</dbReference>
<dbReference type="Proteomes" id="UP000541444">
    <property type="component" value="Unassembled WGS sequence"/>
</dbReference>
<dbReference type="InterPro" id="IPR015660">
    <property type="entry name" value="MASH1/Ascl1a-like"/>
</dbReference>
<evidence type="ECO:0000256" key="5">
    <source>
        <dbReference type="SAM" id="MobiDB-lite"/>
    </source>
</evidence>
<sequence>MLALSPLFVGWPLEDQMTHEQHWGATDPFMDFNYRNPEISESSHPFSPSQPETQANSPRFSGATSSGPLTDKKLTHNACERDRRKKLNTLYSSLQSLLPGTNHTKKLSIPATISRVVKYISELQSHVERLVQKKEEMLSSISKQGEISPLFKQENGAVGWPSLPSVLTSRVDDRGVVIQICTYKVNRSPFSDVLLSLENENFEILNASAFASTGNRVFYNLHLQVKETQRIECEMLREKLINHLM</sequence>
<evidence type="ECO:0000259" key="6">
    <source>
        <dbReference type="PROSITE" id="PS50888"/>
    </source>
</evidence>
<evidence type="ECO:0000313" key="7">
    <source>
        <dbReference type="EMBL" id="KAF6150155.1"/>
    </source>
</evidence>
<evidence type="ECO:0000256" key="4">
    <source>
        <dbReference type="ARBA" id="ARBA00023242"/>
    </source>
</evidence>
<dbReference type="AlphaFoldDB" id="A0A7J7M5L2"/>
<dbReference type="GO" id="GO:0000981">
    <property type="term" value="F:DNA-binding transcription factor activity, RNA polymerase II-specific"/>
    <property type="evidence" value="ECO:0007669"/>
    <property type="project" value="TreeGrafter"/>
</dbReference>
<keyword evidence="1" id="KW-0805">Transcription regulation</keyword>
<keyword evidence="4" id="KW-0539">Nucleus</keyword>
<name>A0A7J7M5L2_9MAGN</name>
<evidence type="ECO:0000313" key="8">
    <source>
        <dbReference type="Proteomes" id="UP000541444"/>
    </source>
</evidence>
<evidence type="ECO:0000256" key="3">
    <source>
        <dbReference type="ARBA" id="ARBA00023163"/>
    </source>
</evidence>
<dbReference type="CDD" id="cd18914">
    <property type="entry name" value="bHLH_AtORG2_like"/>
    <property type="match status" value="1"/>
</dbReference>
<dbReference type="SUPFAM" id="SSF47459">
    <property type="entry name" value="HLH, helix-loop-helix DNA-binding domain"/>
    <property type="match status" value="1"/>
</dbReference>
<accession>A0A7J7M5L2</accession>
<dbReference type="InterPro" id="IPR011598">
    <property type="entry name" value="bHLH_dom"/>
</dbReference>
<dbReference type="InterPro" id="IPR036638">
    <property type="entry name" value="HLH_DNA-bd_sf"/>
</dbReference>
<gene>
    <name evidence="7" type="ORF">GIB67_023110</name>
</gene>
<dbReference type="GO" id="GO:0042594">
    <property type="term" value="P:response to starvation"/>
    <property type="evidence" value="ECO:0007669"/>
    <property type="project" value="UniProtKB-ARBA"/>
</dbReference>
<evidence type="ECO:0000256" key="2">
    <source>
        <dbReference type="ARBA" id="ARBA00023125"/>
    </source>
</evidence>
<feature type="domain" description="BHLH" evidence="6">
    <location>
        <begin position="71"/>
        <end position="123"/>
    </location>
</feature>
<feature type="compositionally biased region" description="Polar residues" evidence="5">
    <location>
        <begin position="39"/>
        <end position="68"/>
    </location>
</feature>
<organism evidence="7 8">
    <name type="scientific">Kingdonia uniflora</name>
    <dbReference type="NCBI Taxonomy" id="39325"/>
    <lineage>
        <taxon>Eukaryota</taxon>
        <taxon>Viridiplantae</taxon>
        <taxon>Streptophyta</taxon>
        <taxon>Embryophyta</taxon>
        <taxon>Tracheophyta</taxon>
        <taxon>Spermatophyta</taxon>
        <taxon>Magnoliopsida</taxon>
        <taxon>Ranunculales</taxon>
        <taxon>Circaeasteraceae</taxon>
        <taxon>Kingdonia</taxon>
    </lineage>
</organism>
<feature type="region of interest" description="Disordered" evidence="5">
    <location>
        <begin position="37"/>
        <end position="81"/>
    </location>
</feature>
<dbReference type="PROSITE" id="PS50888">
    <property type="entry name" value="BHLH"/>
    <property type="match status" value="1"/>
</dbReference>
<dbReference type="EMBL" id="JACGCM010001753">
    <property type="protein sequence ID" value="KAF6150155.1"/>
    <property type="molecule type" value="Genomic_DNA"/>
</dbReference>
<dbReference type="OrthoDB" id="6106870at2759"/>
<keyword evidence="2" id="KW-0238">DNA-binding</keyword>
<proteinExistence type="predicted"/>
<dbReference type="FunFam" id="4.10.280.10:FF:000074">
    <property type="entry name" value="Transcription factor ORG2"/>
    <property type="match status" value="1"/>
</dbReference>
<comment type="caution">
    <text evidence="7">The sequence shown here is derived from an EMBL/GenBank/DDBJ whole genome shotgun (WGS) entry which is preliminary data.</text>
</comment>
<protein>
    <recommendedName>
        <fullName evidence="6">BHLH domain-containing protein</fullName>
    </recommendedName>
</protein>
<dbReference type="PANTHER" id="PTHR13935:SF41">
    <property type="entry name" value="TRANSCRIPTION FACTOR ORG2-RELATED"/>
    <property type="match status" value="1"/>
</dbReference>
<evidence type="ECO:0000256" key="1">
    <source>
        <dbReference type="ARBA" id="ARBA00023015"/>
    </source>
</evidence>